<dbReference type="InterPro" id="IPR009553">
    <property type="entry name" value="DUF1173"/>
</dbReference>
<comment type="caution">
    <text evidence="1">The sequence shown here is derived from an EMBL/GenBank/DDBJ whole genome shotgun (WGS) entry which is preliminary data.</text>
</comment>
<organism evidence="1 2">
    <name type="scientific">Sulfuriferula plumbiphila</name>
    <dbReference type="NCBI Taxonomy" id="171865"/>
    <lineage>
        <taxon>Bacteria</taxon>
        <taxon>Pseudomonadati</taxon>
        <taxon>Pseudomonadota</taxon>
        <taxon>Betaproteobacteria</taxon>
        <taxon>Nitrosomonadales</taxon>
        <taxon>Sulfuricellaceae</taxon>
        <taxon>Sulfuriferula</taxon>
    </lineage>
</organism>
<keyword evidence="2" id="KW-1185">Reference proteome</keyword>
<evidence type="ECO:0000313" key="1">
    <source>
        <dbReference type="EMBL" id="GEP30183.1"/>
    </source>
</evidence>
<reference evidence="1 2" key="1">
    <citation type="submission" date="2019-07" db="EMBL/GenBank/DDBJ databases">
        <title>Whole genome shotgun sequence of Thiobacillus plumbophilus NBRC 107929.</title>
        <authorList>
            <person name="Hosoyama A."/>
            <person name="Uohara A."/>
            <person name="Ohji S."/>
            <person name="Ichikawa N."/>
        </authorList>
    </citation>
    <scope>NUCLEOTIDE SEQUENCE [LARGE SCALE GENOMIC DNA]</scope>
    <source>
        <strain evidence="1 2">NBRC 107929</strain>
    </source>
</reference>
<evidence type="ECO:0008006" key="3">
    <source>
        <dbReference type="Google" id="ProtNLM"/>
    </source>
</evidence>
<proteinExistence type="predicted"/>
<dbReference type="Pfam" id="PF06666">
    <property type="entry name" value="DUF1173"/>
    <property type="match status" value="1"/>
</dbReference>
<name>A0A512L6R9_9PROT</name>
<accession>A0A512L6R9</accession>
<dbReference type="EMBL" id="BKAD01000012">
    <property type="protein sequence ID" value="GEP30183.1"/>
    <property type="molecule type" value="Genomic_DNA"/>
</dbReference>
<sequence length="427" mass="49122">MLPNQVARQASTWTYERQTMEEQRFFINGRTYSATDGQLQDALARIYEMPERPRCMCVRGGVEMYVAKHRLFVVKRMPDTGSKHHPTCTSFEPELHQSGLGELMGESVIEHSPEFVELRVDFPFARISGRAVPRGEQQEPSDVNVPRRRMSLRAVMHFLFERAGMNRWYPAMEGKRNQAVLHKYLTEAAEDVMTKGLRLSERLYVPEPFSEATKSQTAERRRSKLAVLQSAEDDTQFKMALVLGEFKGSEATALGRRVWVKHMPDAPLLINAKAWERIERVYGNLFEARDADTAHKPRVVMCALIYARREHTYQIDTASFMLTTDHWIPIEGMHELDLIYALIEHKRGFMKPLRYDAKSAALFPNALLLDVGETPMALHVLSGFMDPKERGIKEKALRSNDGAQWVWYTDKPMPALPAVMKWDAVHR</sequence>
<evidence type="ECO:0000313" key="2">
    <source>
        <dbReference type="Proteomes" id="UP000321337"/>
    </source>
</evidence>
<protein>
    <recommendedName>
        <fullName evidence="3">DUF1173 domain-containing protein</fullName>
    </recommendedName>
</protein>
<dbReference type="AlphaFoldDB" id="A0A512L6R9"/>
<gene>
    <name evidence="1" type="ORF">TPL01_13210</name>
</gene>
<dbReference type="Proteomes" id="UP000321337">
    <property type="component" value="Unassembled WGS sequence"/>
</dbReference>